<sequence>MSFYYICAPLPFRVCPGPDSSRFGSPTTPPLSIPFATNLNVNDSVGSNIRKSKVDAKSSLEIVTTFGKCEMGANLLEKFEKLNLVKENEGFVFTSKQDSLGLSFVEFETPAPKVGKEGKLKQKSSKIRMSRSRENLKHYSTTQRWHGKGFVSKESVSQDQLHDSSMDVSPHQEKMLENEW</sequence>
<keyword evidence="3" id="KW-1185">Reference proteome</keyword>
<protein>
    <submittedName>
        <fullName evidence="2">Uncharacterized protein</fullName>
    </submittedName>
</protein>
<dbReference type="EMBL" id="AP015037">
    <property type="protein sequence ID" value="BAT83768.1"/>
    <property type="molecule type" value="Genomic_DNA"/>
</dbReference>
<gene>
    <name evidence="2" type="primary">Vigan.04G098600</name>
    <name evidence="2" type="ORF">VIGAN_04098600</name>
</gene>
<evidence type="ECO:0000313" key="3">
    <source>
        <dbReference type="Proteomes" id="UP000291084"/>
    </source>
</evidence>
<feature type="compositionally biased region" description="Basic and acidic residues" evidence="1">
    <location>
        <begin position="160"/>
        <end position="180"/>
    </location>
</feature>
<evidence type="ECO:0000256" key="1">
    <source>
        <dbReference type="SAM" id="MobiDB-lite"/>
    </source>
</evidence>
<feature type="region of interest" description="Disordered" evidence="1">
    <location>
        <begin position="148"/>
        <end position="180"/>
    </location>
</feature>
<evidence type="ECO:0000313" key="2">
    <source>
        <dbReference type="EMBL" id="BAT83768.1"/>
    </source>
</evidence>
<name>A0A0S3RT79_PHAAN</name>
<reference evidence="2 3" key="1">
    <citation type="journal article" date="2015" name="Sci. Rep.">
        <title>The power of single molecule real-time sequencing technology in the de novo assembly of a eukaryotic genome.</title>
        <authorList>
            <person name="Sakai H."/>
            <person name="Naito K."/>
            <person name="Ogiso-Tanaka E."/>
            <person name="Takahashi Y."/>
            <person name="Iseki K."/>
            <person name="Muto C."/>
            <person name="Satou K."/>
            <person name="Teruya K."/>
            <person name="Shiroma A."/>
            <person name="Shimoji M."/>
            <person name="Hirano T."/>
            <person name="Itoh T."/>
            <person name="Kaga A."/>
            <person name="Tomooka N."/>
        </authorList>
    </citation>
    <scope>NUCLEOTIDE SEQUENCE [LARGE SCALE GENOMIC DNA]</scope>
    <source>
        <strain evidence="3">cv. Shumari</strain>
    </source>
</reference>
<accession>A0A0S3RT79</accession>
<proteinExistence type="predicted"/>
<dbReference type="Proteomes" id="UP000291084">
    <property type="component" value="Chromosome 4"/>
</dbReference>
<organism evidence="2 3">
    <name type="scientific">Vigna angularis var. angularis</name>
    <dbReference type="NCBI Taxonomy" id="157739"/>
    <lineage>
        <taxon>Eukaryota</taxon>
        <taxon>Viridiplantae</taxon>
        <taxon>Streptophyta</taxon>
        <taxon>Embryophyta</taxon>
        <taxon>Tracheophyta</taxon>
        <taxon>Spermatophyta</taxon>
        <taxon>Magnoliopsida</taxon>
        <taxon>eudicotyledons</taxon>
        <taxon>Gunneridae</taxon>
        <taxon>Pentapetalae</taxon>
        <taxon>rosids</taxon>
        <taxon>fabids</taxon>
        <taxon>Fabales</taxon>
        <taxon>Fabaceae</taxon>
        <taxon>Papilionoideae</taxon>
        <taxon>50 kb inversion clade</taxon>
        <taxon>NPAAA clade</taxon>
        <taxon>indigoferoid/millettioid clade</taxon>
        <taxon>Phaseoleae</taxon>
        <taxon>Vigna</taxon>
    </lineage>
</organism>
<dbReference type="AlphaFoldDB" id="A0A0S3RT79"/>